<evidence type="ECO:0000256" key="1">
    <source>
        <dbReference type="SAM" id="Phobius"/>
    </source>
</evidence>
<name>A0ABM8UVT8_9BACT</name>
<comment type="caution">
    <text evidence="2">The sequence shown here is derived from an EMBL/GenBank/DDBJ whole genome shotgun (WGS) entry which is preliminary data.</text>
</comment>
<evidence type="ECO:0000313" key="2">
    <source>
        <dbReference type="EMBL" id="CAG5072898.1"/>
    </source>
</evidence>
<evidence type="ECO:0000313" key="3">
    <source>
        <dbReference type="Proteomes" id="UP000679725"/>
    </source>
</evidence>
<keyword evidence="1" id="KW-1133">Transmembrane helix</keyword>
<dbReference type="EMBL" id="CAJRAU010000007">
    <property type="protein sequence ID" value="CAG5072898.1"/>
    <property type="molecule type" value="Genomic_DNA"/>
</dbReference>
<keyword evidence="1" id="KW-0472">Membrane</keyword>
<gene>
    <name evidence="2" type="ORF">DYBT9623_04436</name>
</gene>
<keyword evidence="3" id="KW-1185">Reference proteome</keyword>
<evidence type="ECO:0008006" key="4">
    <source>
        <dbReference type="Google" id="ProtNLM"/>
    </source>
</evidence>
<accession>A0ABM8UVT8</accession>
<organism evidence="2 3">
    <name type="scientific">Dyadobacter linearis</name>
    <dbReference type="NCBI Taxonomy" id="2823330"/>
    <lineage>
        <taxon>Bacteria</taxon>
        <taxon>Pseudomonadati</taxon>
        <taxon>Bacteroidota</taxon>
        <taxon>Cytophagia</taxon>
        <taxon>Cytophagales</taxon>
        <taxon>Spirosomataceae</taxon>
        <taxon>Dyadobacter</taxon>
    </lineage>
</organism>
<proteinExistence type="predicted"/>
<protein>
    <recommendedName>
        <fullName evidence="4">SMODS-associating 2TM beta-strand rich effector domain-containing protein</fullName>
    </recommendedName>
</protein>
<reference evidence="2 3" key="1">
    <citation type="submission" date="2021-04" db="EMBL/GenBank/DDBJ databases">
        <authorList>
            <person name="Rodrigo-Torres L."/>
            <person name="Arahal R. D."/>
            <person name="Lucena T."/>
        </authorList>
    </citation>
    <scope>NUCLEOTIDE SEQUENCE [LARGE SCALE GENOMIC DNA]</scope>
    <source>
        <strain evidence="2 3">CECT 9623</strain>
    </source>
</reference>
<sequence>MHRFSILKRQTIEVWRRFKLLFIIYFLFCICWIVSEYYRVELECAVEGTLGEGFVLSWQSSLFQDLLFFGLTGFLGLVLSTRLPHEENFETRSNVLANALNVGPEAKRFVREALGDLMVFNKTTTITIHVERFNAEDQIAAVFCTHENTLRNMCSDQPFKFPVSAYVIPGPSQNGEYGYLSKLSFEDKVNMQNSISVHGGGVRHLDKTGFEYDNRLVIAPDGTLVQKLEYLIYCKTDNDKSNPDSTLFFKSQMFTEKFTVQIVNKTGIDLRYTYSYPDRRRRSDDTNLKLITESGKVSAKKKTGRPSTQNDRVHLVVNNKYMHRQDRFEISLYV</sequence>
<keyword evidence="1" id="KW-0812">Transmembrane</keyword>
<feature type="transmembrane region" description="Helical" evidence="1">
    <location>
        <begin position="20"/>
        <end position="38"/>
    </location>
</feature>
<dbReference type="Proteomes" id="UP000679725">
    <property type="component" value="Unassembled WGS sequence"/>
</dbReference>
<dbReference type="RefSeq" id="WP_215235715.1">
    <property type="nucleotide sequence ID" value="NZ_CAJRAU010000007.1"/>
</dbReference>